<accession>A0A0R1RF12</accession>
<gene>
    <name evidence="1" type="ORF">FC70_GL001740</name>
</gene>
<dbReference type="AlphaFoldDB" id="A0A0R1RF12"/>
<dbReference type="RefSeq" id="WP_057890650.1">
    <property type="nucleotide sequence ID" value="NZ_AZFE01000032.1"/>
</dbReference>
<dbReference type="STRING" id="1423778.FC70_GL001740"/>
<comment type="caution">
    <text evidence="1">The sequence shown here is derived from an EMBL/GenBank/DDBJ whole genome shotgun (WGS) entry which is preliminary data.</text>
</comment>
<organism evidence="1 2">
    <name type="scientific">Paucilactobacillus oligofermentans DSM 15707 = LMG 22743</name>
    <dbReference type="NCBI Taxonomy" id="1423778"/>
    <lineage>
        <taxon>Bacteria</taxon>
        <taxon>Bacillati</taxon>
        <taxon>Bacillota</taxon>
        <taxon>Bacilli</taxon>
        <taxon>Lactobacillales</taxon>
        <taxon>Lactobacillaceae</taxon>
        <taxon>Paucilactobacillus</taxon>
    </lineage>
</organism>
<evidence type="ECO:0000313" key="1">
    <source>
        <dbReference type="EMBL" id="KRL54937.1"/>
    </source>
</evidence>
<dbReference type="PATRIC" id="fig|1423778.4.peg.1779"/>
<name>A0A0R1RF12_9LACO</name>
<dbReference type="Proteomes" id="UP000051697">
    <property type="component" value="Unassembled WGS sequence"/>
</dbReference>
<evidence type="ECO:0000313" key="2">
    <source>
        <dbReference type="Proteomes" id="UP000051697"/>
    </source>
</evidence>
<dbReference type="EMBL" id="AZFE01000032">
    <property type="protein sequence ID" value="KRL54937.1"/>
    <property type="molecule type" value="Genomic_DNA"/>
</dbReference>
<dbReference type="KEGG" id="lol:LACOL_0838"/>
<keyword evidence="2" id="KW-1185">Reference proteome</keyword>
<dbReference type="OrthoDB" id="2325830at2"/>
<proteinExistence type="predicted"/>
<protein>
    <submittedName>
        <fullName evidence="1">Uncharacterized protein</fullName>
    </submittedName>
</protein>
<sequence length="115" mass="13115">MKAIYIYNKQNQFVGSDVVEDDYELTDGQTIVEPEEGLYQPSIFDGTKWVSSDKEIYEIGLEKERQAYLKEHPELAKPSDIQMMLMNQATQITGMQKLIMSQASELAEMKKGSAE</sequence>
<reference evidence="1 2" key="1">
    <citation type="journal article" date="2015" name="Genome Announc.">
        <title>Expanding the biotechnology potential of lactobacilli through comparative genomics of 213 strains and associated genera.</title>
        <authorList>
            <person name="Sun Z."/>
            <person name="Harris H.M."/>
            <person name="McCann A."/>
            <person name="Guo C."/>
            <person name="Argimon S."/>
            <person name="Zhang W."/>
            <person name="Yang X."/>
            <person name="Jeffery I.B."/>
            <person name="Cooney J.C."/>
            <person name="Kagawa T.F."/>
            <person name="Liu W."/>
            <person name="Song Y."/>
            <person name="Salvetti E."/>
            <person name="Wrobel A."/>
            <person name="Rasinkangas P."/>
            <person name="Parkhill J."/>
            <person name="Rea M.C."/>
            <person name="O'Sullivan O."/>
            <person name="Ritari J."/>
            <person name="Douillard F.P."/>
            <person name="Paul Ross R."/>
            <person name="Yang R."/>
            <person name="Briner A.E."/>
            <person name="Felis G.E."/>
            <person name="de Vos W.M."/>
            <person name="Barrangou R."/>
            <person name="Klaenhammer T.R."/>
            <person name="Caufield P.W."/>
            <person name="Cui Y."/>
            <person name="Zhang H."/>
            <person name="O'Toole P.W."/>
        </authorList>
    </citation>
    <scope>NUCLEOTIDE SEQUENCE [LARGE SCALE GENOMIC DNA]</scope>
    <source>
        <strain evidence="1 2">DSM 15707</strain>
    </source>
</reference>